<organism evidence="9 10">
    <name type="scientific">Streptomyces sulfonofaciens</name>
    <dbReference type="NCBI Taxonomy" id="68272"/>
    <lineage>
        <taxon>Bacteria</taxon>
        <taxon>Bacillati</taxon>
        <taxon>Actinomycetota</taxon>
        <taxon>Actinomycetes</taxon>
        <taxon>Kitasatosporales</taxon>
        <taxon>Streptomycetaceae</taxon>
        <taxon>Streptomyces</taxon>
    </lineage>
</organism>
<keyword evidence="10" id="KW-1185">Reference proteome</keyword>
<evidence type="ECO:0000313" key="9">
    <source>
        <dbReference type="EMBL" id="GHH88752.1"/>
    </source>
</evidence>
<evidence type="ECO:0000256" key="2">
    <source>
        <dbReference type="ARBA" id="ARBA00022475"/>
    </source>
</evidence>
<feature type="transmembrane region" description="Helical" evidence="7">
    <location>
        <begin position="84"/>
        <end position="108"/>
    </location>
</feature>
<evidence type="ECO:0000256" key="1">
    <source>
        <dbReference type="ARBA" id="ARBA00004651"/>
    </source>
</evidence>
<evidence type="ECO:0000256" key="3">
    <source>
        <dbReference type="ARBA" id="ARBA00022692"/>
    </source>
</evidence>
<reference evidence="9" key="1">
    <citation type="journal article" date="2014" name="Int. J. Syst. Evol. Microbiol.">
        <title>Complete genome sequence of Corynebacterium casei LMG S-19264T (=DSM 44701T), isolated from a smear-ripened cheese.</title>
        <authorList>
            <consortium name="US DOE Joint Genome Institute (JGI-PGF)"/>
            <person name="Walter F."/>
            <person name="Albersmeier A."/>
            <person name="Kalinowski J."/>
            <person name="Ruckert C."/>
        </authorList>
    </citation>
    <scope>NUCLEOTIDE SEQUENCE</scope>
    <source>
        <strain evidence="9">JCM 5069</strain>
    </source>
</reference>
<dbReference type="EMBL" id="BNCD01000042">
    <property type="protein sequence ID" value="GHH88752.1"/>
    <property type="molecule type" value="Genomic_DNA"/>
</dbReference>
<feature type="transmembrane region" description="Helical" evidence="7">
    <location>
        <begin position="239"/>
        <end position="260"/>
    </location>
</feature>
<feature type="transmembrane region" description="Helical" evidence="7">
    <location>
        <begin position="334"/>
        <end position="352"/>
    </location>
</feature>
<dbReference type="GO" id="GO:0005886">
    <property type="term" value="C:plasma membrane"/>
    <property type="evidence" value="ECO:0007669"/>
    <property type="project" value="UniProtKB-SubCell"/>
</dbReference>
<dbReference type="InterPro" id="IPR050189">
    <property type="entry name" value="MFS_Efflux_Transporters"/>
</dbReference>
<dbReference type="CDD" id="cd17324">
    <property type="entry name" value="MFS_NepI_like"/>
    <property type="match status" value="1"/>
</dbReference>
<dbReference type="SUPFAM" id="SSF103473">
    <property type="entry name" value="MFS general substrate transporter"/>
    <property type="match status" value="1"/>
</dbReference>
<feature type="transmembrane region" description="Helical" evidence="7">
    <location>
        <begin position="280"/>
        <end position="300"/>
    </location>
</feature>
<dbReference type="RefSeq" id="WP_189939090.1">
    <property type="nucleotide sequence ID" value="NZ_BNCD01000042.1"/>
</dbReference>
<feature type="transmembrane region" description="Helical" evidence="7">
    <location>
        <begin position="145"/>
        <end position="163"/>
    </location>
</feature>
<dbReference type="GO" id="GO:0022857">
    <property type="term" value="F:transmembrane transporter activity"/>
    <property type="evidence" value="ECO:0007669"/>
    <property type="project" value="InterPro"/>
</dbReference>
<evidence type="ECO:0000259" key="8">
    <source>
        <dbReference type="PROSITE" id="PS50850"/>
    </source>
</evidence>
<evidence type="ECO:0000256" key="7">
    <source>
        <dbReference type="SAM" id="Phobius"/>
    </source>
</evidence>
<dbReference type="PROSITE" id="PS50850">
    <property type="entry name" value="MFS"/>
    <property type="match status" value="1"/>
</dbReference>
<dbReference type="Pfam" id="PF07690">
    <property type="entry name" value="MFS_1"/>
    <property type="match status" value="1"/>
</dbReference>
<protein>
    <submittedName>
        <fullName evidence="9">MFS transporter</fullName>
    </submittedName>
</protein>
<dbReference type="InterPro" id="IPR020846">
    <property type="entry name" value="MFS_dom"/>
</dbReference>
<dbReference type="InterPro" id="IPR011701">
    <property type="entry name" value="MFS"/>
</dbReference>
<accession>A0A919L992</accession>
<gene>
    <name evidence="9" type="primary">araJ</name>
    <name evidence="9" type="ORF">GCM10018793_69640</name>
</gene>
<dbReference type="Proteomes" id="UP000603708">
    <property type="component" value="Unassembled WGS sequence"/>
</dbReference>
<feature type="transmembrane region" description="Helical" evidence="7">
    <location>
        <begin position="51"/>
        <end position="72"/>
    </location>
</feature>
<dbReference type="PANTHER" id="PTHR43124:SF10">
    <property type="entry name" value="PURINE EFFLUX PUMP PBUE"/>
    <property type="match status" value="1"/>
</dbReference>
<feature type="region of interest" description="Disordered" evidence="6">
    <location>
        <begin position="1"/>
        <end position="25"/>
    </location>
</feature>
<comment type="subcellular location">
    <subcellularLocation>
        <location evidence="1">Cell membrane</location>
        <topology evidence="1">Multi-pass membrane protein</topology>
    </subcellularLocation>
</comment>
<dbReference type="PANTHER" id="PTHR43124">
    <property type="entry name" value="PURINE EFFLUX PUMP PBUE"/>
    <property type="match status" value="1"/>
</dbReference>
<feature type="transmembrane region" description="Helical" evidence="7">
    <location>
        <begin position="400"/>
        <end position="420"/>
    </location>
</feature>
<dbReference type="Gene3D" id="1.20.1250.20">
    <property type="entry name" value="MFS general substrate transporter like domains"/>
    <property type="match status" value="1"/>
</dbReference>
<feature type="transmembrane region" description="Helical" evidence="7">
    <location>
        <begin position="175"/>
        <end position="198"/>
    </location>
</feature>
<feature type="transmembrane region" description="Helical" evidence="7">
    <location>
        <begin position="372"/>
        <end position="394"/>
    </location>
</feature>
<evidence type="ECO:0000256" key="6">
    <source>
        <dbReference type="SAM" id="MobiDB-lite"/>
    </source>
</evidence>
<dbReference type="InterPro" id="IPR036259">
    <property type="entry name" value="MFS_trans_sf"/>
</dbReference>
<proteinExistence type="predicted"/>
<keyword evidence="4 7" id="KW-1133">Transmembrane helix</keyword>
<sequence length="436" mass="42874">MKGRTEAAPRGAGARVPKGAGAAGAQGPGADVLGNAEAGAAKRGATARVQLWLLVCGAFFVGTDVFVIPGMLPEISSSLGTSMASAGQLMTVFAIAYAVLGPVLSGLLRSAPPRWALSGALVAVCLGNLVCAGADSLLAALPGRVLVAAGACQFTPHVSALAVRLVPKEREGRALALVSGGLAMGSVAGVPAGTWAAAHTGWRVTLTVLALGTLVVAVGLVPGLKGLATQPRGRAREGLAALLAPSVRAVLGVTLLAVVAEYSVLTYAGSVLADSTGGDGSLLALLLLAFGVGGLIGNAITGMLLDGPAGRHLVLVSVAGMAVNFLLMPLAARSFGAALAAMIVWGVTGWMYNAPQQQRLLRLAGPSGPLAVSMNSSVIYTGAALGGAAGGALLTQTGGGLLSLPAAALCALALVPEFLVRRAEAASASLTAPVGD</sequence>
<name>A0A919L992_9ACTN</name>
<evidence type="ECO:0000313" key="10">
    <source>
        <dbReference type="Proteomes" id="UP000603708"/>
    </source>
</evidence>
<feature type="transmembrane region" description="Helical" evidence="7">
    <location>
        <begin position="312"/>
        <end position="328"/>
    </location>
</feature>
<feature type="domain" description="Major facilitator superfamily (MFS) profile" evidence="8">
    <location>
        <begin position="50"/>
        <end position="425"/>
    </location>
</feature>
<feature type="transmembrane region" description="Helical" evidence="7">
    <location>
        <begin position="204"/>
        <end position="227"/>
    </location>
</feature>
<comment type="caution">
    <text evidence="9">The sequence shown here is derived from an EMBL/GenBank/DDBJ whole genome shotgun (WGS) entry which is preliminary data.</text>
</comment>
<dbReference type="AlphaFoldDB" id="A0A919L992"/>
<reference evidence="9" key="2">
    <citation type="submission" date="2020-09" db="EMBL/GenBank/DDBJ databases">
        <authorList>
            <person name="Sun Q."/>
            <person name="Ohkuma M."/>
        </authorList>
    </citation>
    <scope>NUCLEOTIDE SEQUENCE</scope>
    <source>
        <strain evidence="9">JCM 5069</strain>
    </source>
</reference>
<evidence type="ECO:0000256" key="5">
    <source>
        <dbReference type="ARBA" id="ARBA00023136"/>
    </source>
</evidence>
<keyword evidence="3 7" id="KW-0812">Transmembrane</keyword>
<keyword evidence="2" id="KW-1003">Cell membrane</keyword>
<feature type="transmembrane region" description="Helical" evidence="7">
    <location>
        <begin position="115"/>
        <end position="139"/>
    </location>
</feature>
<keyword evidence="5 7" id="KW-0472">Membrane</keyword>
<evidence type="ECO:0000256" key="4">
    <source>
        <dbReference type="ARBA" id="ARBA00022989"/>
    </source>
</evidence>